<feature type="domain" description="Amino acid permease/ SLC12A" evidence="5">
    <location>
        <begin position="29"/>
        <end position="123"/>
    </location>
</feature>
<sequence>MLLSAEDEHVGRGSGGLGWFKGVFAPVSLSMFSSLLFLRVGYILGNAGILHSLLQIVIAYGILVFTILSVSAIATNGAVKGGGVYFMISRTLGPEFGGSIGVLFYAANIASSALYAVACTECIISSFGEESGTLAHYLPESFWYQILYRNSASGSLLLLLEQCLLHFCASTSCLIGSSRVLEAISKDTMFGIFLEWITYGTVGNNPVLAVVVTWLLSNIFFFIGGVNTIAQFVAVLFLLSYASVNLSCLSLDLASAPNFRPIFRCFSWYTCALGLIGTLTMMFMINPVISALVLFACIFFFLSLSFLSPTKENWGSISQALLFHQSPILEIIVLSLILPMHLKKEGLYVLGHVREGNFEGMEEDECGLLMPHWLNLVDHLKVKAFVELTVAPTVRSGIQQLIRISGIGAMKPNTIIFGFPYEDENMCKDDLGSPHF</sequence>
<dbReference type="InterPro" id="IPR004841">
    <property type="entry name" value="AA-permease/SLC12A_dom"/>
</dbReference>
<accession>A0A7R8HDM4</accession>
<dbReference type="GO" id="GO:0015379">
    <property type="term" value="F:potassium:chloride symporter activity"/>
    <property type="evidence" value="ECO:0007669"/>
    <property type="project" value="TreeGrafter"/>
</dbReference>
<reference evidence="7" key="1">
    <citation type="submission" date="2021-02" db="EMBL/GenBank/DDBJ databases">
        <authorList>
            <person name="Bekaert M."/>
        </authorList>
    </citation>
    <scope>NUCLEOTIDE SEQUENCE</scope>
    <source>
        <strain evidence="7">IoA-00</strain>
    </source>
</reference>
<dbReference type="Pfam" id="PF03522">
    <property type="entry name" value="SLC12"/>
    <property type="match status" value="1"/>
</dbReference>
<dbReference type="Pfam" id="PF00324">
    <property type="entry name" value="AA_permease"/>
    <property type="match status" value="2"/>
</dbReference>
<evidence type="ECO:0000313" key="8">
    <source>
        <dbReference type="Proteomes" id="UP000675881"/>
    </source>
</evidence>
<evidence type="ECO:0000259" key="6">
    <source>
        <dbReference type="Pfam" id="PF03522"/>
    </source>
</evidence>
<dbReference type="PANTHER" id="PTHR11827:SF72">
    <property type="entry name" value="GH08340P"/>
    <property type="match status" value="1"/>
</dbReference>
<feature type="domain" description="Amino acid permease/ SLC12A" evidence="5">
    <location>
        <begin position="169"/>
        <end position="334"/>
    </location>
</feature>
<dbReference type="AlphaFoldDB" id="A0A7R8HDM4"/>
<dbReference type="InterPro" id="IPR004842">
    <property type="entry name" value="SLC12A_fam"/>
</dbReference>
<feature type="domain" description="SLC12A transporter C-terminal" evidence="6">
    <location>
        <begin position="343"/>
        <end position="423"/>
    </location>
</feature>
<dbReference type="EMBL" id="HG994587">
    <property type="protein sequence ID" value="CAF3013772.1"/>
    <property type="molecule type" value="Genomic_DNA"/>
</dbReference>
<dbReference type="InterPro" id="IPR018491">
    <property type="entry name" value="SLC12_C"/>
</dbReference>
<dbReference type="GO" id="GO:0016020">
    <property type="term" value="C:membrane"/>
    <property type="evidence" value="ECO:0007669"/>
    <property type="project" value="UniProtKB-SubCell"/>
</dbReference>
<dbReference type="Gene3D" id="1.20.1740.10">
    <property type="entry name" value="Amino acid/polyamine transporter I"/>
    <property type="match status" value="1"/>
</dbReference>
<evidence type="ECO:0000256" key="1">
    <source>
        <dbReference type="ARBA" id="ARBA00004141"/>
    </source>
</evidence>
<comment type="subcellular location">
    <subcellularLocation>
        <location evidence="1">Membrane</location>
        <topology evidence="1">Multi-pass membrane protein</topology>
    </subcellularLocation>
</comment>
<proteinExistence type="predicted"/>
<dbReference type="PANTHER" id="PTHR11827">
    <property type="entry name" value="SOLUTE CARRIER FAMILY 12, CATION COTRANSPORTERS"/>
    <property type="match status" value="1"/>
</dbReference>
<dbReference type="GO" id="GO:0055075">
    <property type="term" value="P:potassium ion homeostasis"/>
    <property type="evidence" value="ECO:0007669"/>
    <property type="project" value="TreeGrafter"/>
</dbReference>
<keyword evidence="3" id="KW-1133">Transmembrane helix</keyword>
<evidence type="ECO:0000259" key="5">
    <source>
        <dbReference type="Pfam" id="PF00324"/>
    </source>
</evidence>
<dbReference type="Proteomes" id="UP000675881">
    <property type="component" value="Chromosome 8"/>
</dbReference>
<evidence type="ECO:0000256" key="2">
    <source>
        <dbReference type="ARBA" id="ARBA00022692"/>
    </source>
</evidence>
<dbReference type="GO" id="GO:0055064">
    <property type="term" value="P:chloride ion homeostasis"/>
    <property type="evidence" value="ECO:0007669"/>
    <property type="project" value="TreeGrafter"/>
</dbReference>
<evidence type="ECO:0000256" key="3">
    <source>
        <dbReference type="ARBA" id="ARBA00022989"/>
    </source>
</evidence>
<name>A0A7R8HDM4_LEPSM</name>
<protein>
    <submittedName>
        <fullName evidence="7">SLC12A9</fullName>
    </submittedName>
</protein>
<gene>
    <name evidence="7" type="ORF">LSAA_13684</name>
</gene>
<evidence type="ECO:0000313" key="7">
    <source>
        <dbReference type="EMBL" id="CAF3013772.1"/>
    </source>
</evidence>
<evidence type="ECO:0000256" key="4">
    <source>
        <dbReference type="ARBA" id="ARBA00023136"/>
    </source>
</evidence>
<keyword evidence="4" id="KW-0472">Membrane</keyword>
<dbReference type="OrthoDB" id="2020542at2759"/>
<keyword evidence="8" id="KW-1185">Reference proteome</keyword>
<organism evidence="7 8">
    <name type="scientific">Lepeophtheirus salmonis</name>
    <name type="common">Salmon louse</name>
    <name type="synonym">Caligus salmonis</name>
    <dbReference type="NCBI Taxonomy" id="72036"/>
    <lineage>
        <taxon>Eukaryota</taxon>
        <taxon>Metazoa</taxon>
        <taxon>Ecdysozoa</taxon>
        <taxon>Arthropoda</taxon>
        <taxon>Crustacea</taxon>
        <taxon>Multicrustacea</taxon>
        <taxon>Hexanauplia</taxon>
        <taxon>Copepoda</taxon>
        <taxon>Siphonostomatoida</taxon>
        <taxon>Caligidae</taxon>
        <taxon>Lepeophtheirus</taxon>
    </lineage>
</organism>
<dbReference type="GO" id="GO:0006884">
    <property type="term" value="P:cell volume homeostasis"/>
    <property type="evidence" value="ECO:0007669"/>
    <property type="project" value="TreeGrafter"/>
</dbReference>
<keyword evidence="2" id="KW-0812">Transmembrane</keyword>